<evidence type="ECO:0000313" key="2">
    <source>
        <dbReference type="EMBL" id="MEQ2234708.1"/>
    </source>
</evidence>
<reference evidence="2 3" key="1">
    <citation type="submission" date="2021-06" db="EMBL/GenBank/DDBJ databases">
        <authorList>
            <person name="Palmer J.M."/>
        </authorList>
    </citation>
    <scope>NUCLEOTIDE SEQUENCE [LARGE SCALE GENOMIC DNA]</scope>
    <source>
        <strain evidence="3">if_2019</strain>
        <tissue evidence="2">Muscle</tissue>
    </source>
</reference>
<sequence>MTIGEGGECRQTGKVRASHFASALSSSQQCLDCCRKNPNPSVHLSFHPAITHEQGTKILKLLCLRRRQTPNPEGQSNFFHSRTMASDLEKLTLIPAASRSAVKRPVHAGGPGLKKPTAPHHL</sequence>
<proteinExistence type="predicted"/>
<dbReference type="Proteomes" id="UP001482620">
    <property type="component" value="Unassembled WGS sequence"/>
</dbReference>
<name>A0ABV0TP65_9TELE</name>
<comment type="caution">
    <text evidence="2">The sequence shown here is derived from an EMBL/GenBank/DDBJ whole genome shotgun (WGS) entry which is preliminary data.</text>
</comment>
<evidence type="ECO:0000313" key="3">
    <source>
        <dbReference type="Proteomes" id="UP001482620"/>
    </source>
</evidence>
<gene>
    <name evidence="2" type="ORF">ILYODFUR_034262</name>
</gene>
<evidence type="ECO:0000256" key="1">
    <source>
        <dbReference type="SAM" id="MobiDB-lite"/>
    </source>
</evidence>
<protein>
    <submittedName>
        <fullName evidence="2">Uncharacterized protein</fullName>
    </submittedName>
</protein>
<keyword evidence="3" id="KW-1185">Reference proteome</keyword>
<organism evidence="2 3">
    <name type="scientific">Ilyodon furcidens</name>
    <name type="common">goldbreast splitfin</name>
    <dbReference type="NCBI Taxonomy" id="33524"/>
    <lineage>
        <taxon>Eukaryota</taxon>
        <taxon>Metazoa</taxon>
        <taxon>Chordata</taxon>
        <taxon>Craniata</taxon>
        <taxon>Vertebrata</taxon>
        <taxon>Euteleostomi</taxon>
        <taxon>Actinopterygii</taxon>
        <taxon>Neopterygii</taxon>
        <taxon>Teleostei</taxon>
        <taxon>Neoteleostei</taxon>
        <taxon>Acanthomorphata</taxon>
        <taxon>Ovalentaria</taxon>
        <taxon>Atherinomorphae</taxon>
        <taxon>Cyprinodontiformes</taxon>
        <taxon>Goodeidae</taxon>
        <taxon>Ilyodon</taxon>
    </lineage>
</organism>
<dbReference type="EMBL" id="JAHRIQ010040865">
    <property type="protein sequence ID" value="MEQ2234708.1"/>
    <property type="molecule type" value="Genomic_DNA"/>
</dbReference>
<accession>A0ABV0TP65</accession>
<feature type="region of interest" description="Disordered" evidence="1">
    <location>
        <begin position="102"/>
        <end position="122"/>
    </location>
</feature>